<feature type="domain" description="Acyl-CoA dehydrogenase/oxidase N-terminal" evidence="9">
    <location>
        <begin position="6"/>
        <end position="118"/>
    </location>
</feature>
<dbReference type="InterPro" id="IPR036250">
    <property type="entry name" value="AcylCo_DH-like_C"/>
</dbReference>
<dbReference type="FunFam" id="1.10.540.10:FF:000002">
    <property type="entry name" value="Acyl-CoA dehydrogenase FadE19"/>
    <property type="match status" value="1"/>
</dbReference>
<evidence type="ECO:0000313" key="11">
    <source>
        <dbReference type="Proteomes" id="UP000185779"/>
    </source>
</evidence>
<evidence type="ECO:0000313" key="10">
    <source>
        <dbReference type="EMBL" id="OFV66879.1"/>
    </source>
</evidence>
<dbReference type="PATRIC" id="fig|1839936.3.peg.172"/>
<evidence type="ECO:0000256" key="6">
    <source>
        <dbReference type="RuleBase" id="RU362125"/>
    </source>
</evidence>
<dbReference type="STRING" id="1839936.SBU_000172"/>
<dbReference type="GO" id="GO:0050660">
    <property type="term" value="F:flavin adenine dinucleotide binding"/>
    <property type="evidence" value="ECO:0007669"/>
    <property type="project" value="InterPro"/>
</dbReference>
<feature type="domain" description="Acyl-CoA oxidase/dehydrogenase middle" evidence="8">
    <location>
        <begin position="125"/>
        <end position="216"/>
    </location>
</feature>
<reference evidence="10" key="1">
    <citation type="submission" date="2016-05" db="EMBL/GenBank/DDBJ databases">
        <title>Microbial consortia oxidize butane by reversing methanogenesis.</title>
        <authorList>
            <person name="Laso-Perez R."/>
            <person name="Richter M."/>
            <person name="Wegener G."/>
            <person name="Musat F."/>
        </authorList>
    </citation>
    <scope>NUCLEOTIDE SEQUENCE [LARGE SCALE GENOMIC DNA]</scope>
    <source>
        <strain evidence="10">BOX1</strain>
    </source>
</reference>
<accession>A0A1F2P6B7</accession>
<dbReference type="Gene3D" id="2.40.110.10">
    <property type="entry name" value="Butyryl-CoA Dehydrogenase, subunit A, domain 2"/>
    <property type="match status" value="1"/>
</dbReference>
<dbReference type="InterPro" id="IPR046373">
    <property type="entry name" value="Acyl-CoA_Oxase/DH_mid-dom_sf"/>
</dbReference>
<dbReference type="PANTHER" id="PTHR43884">
    <property type="entry name" value="ACYL-COA DEHYDROGENASE"/>
    <property type="match status" value="1"/>
</dbReference>
<evidence type="ECO:0000259" key="7">
    <source>
        <dbReference type="Pfam" id="PF00441"/>
    </source>
</evidence>
<comment type="caution">
    <text evidence="10">The sequence shown here is derived from an EMBL/GenBank/DDBJ whole genome shotgun (WGS) entry which is preliminary data.</text>
</comment>
<sequence length="382" mass="42806">MDFELTEEQKDIAKAAREFAEGEFDKDYAMECDQEHKFPRELVRKAGELGFIGVHYPEEYGGAGLGALENALIVEEMCRVDSTLGLCIALPDFGCEIIKWFGTEEQKKKYLPKVCSGEWISAGIFTEPDHGSDITELSTTAVKDGDEWVINGTKTFITNGEIADFGVILVQTDPDAKPKYRGMSTFIVEKDCWEAADVGSKMGIRATSTAELSFDNARVPEENLVGELNRGFYQVLEFFDESRIEIAAQALGTAEAAFDRTMEYIKQRELHGKKLAEFQITRHKIADMATKIEAAKLLTYKAAWNFDNGRRIDPVLTSMAKWFAARTAVEVADEAIQLHGGYGYITEYEVERIYRDAKITEIYEGTREVQKNTIASGLIGKL</sequence>
<organism evidence="10 11">
    <name type="scientific">Candidatus Syntropharchaeum butanivorans</name>
    <dbReference type="NCBI Taxonomy" id="1839936"/>
    <lineage>
        <taxon>Archaea</taxon>
        <taxon>Methanobacteriati</taxon>
        <taxon>Methanobacteriota</taxon>
        <taxon>Stenosarchaea group</taxon>
        <taxon>Methanomicrobia</taxon>
        <taxon>Methanosarcinales</taxon>
        <taxon>ANME-2 cluster</taxon>
        <taxon>Candidatus Syntropharchaeum</taxon>
    </lineage>
</organism>
<keyword evidence="5 6" id="KW-0560">Oxidoreductase</keyword>
<dbReference type="InterPro" id="IPR013786">
    <property type="entry name" value="AcylCoA_DH/ox_N"/>
</dbReference>
<dbReference type="PIRSF" id="PIRSF016578">
    <property type="entry name" value="HsaA"/>
    <property type="match status" value="1"/>
</dbReference>
<evidence type="ECO:0000256" key="5">
    <source>
        <dbReference type="ARBA" id="ARBA00023002"/>
    </source>
</evidence>
<keyword evidence="11" id="KW-1185">Reference proteome</keyword>
<dbReference type="FunFam" id="2.40.110.10:FF:000002">
    <property type="entry name" value="Acyl-CoA dehydrogenase fadE12"/>
    <property type="match status" value="1"/>
</dbReference>
<dbReference type="InterPro" id="IPR037069">
    <property type="entry name" value="AcylCoA_DH/ox_N_sf"/>
</dbReference>
<dbReference type="PROSITE" id="PS00073">
    <property type="entry name" value="ACYL_COA_DH_2"/>
    <property type="match status" value="1"/>
</dbReference>
<dbReference type="InterPro" id="IPR009075">
    <property type="entry name" value="AcylCo_DH/oxidase_C"/>
</dbReference>
<dbReference type="InterPro" id="IPR006089">
    <property type="entry name" value="Acyl-CoA_DH_CS"/>
</dbReference>
<proteinExistence type="inferred from homology"/>
<dbReference type="InterPro" id="IPR009100">
    <property type="entry name" value="AcylCoA_DH/oxidase_NM_dom_sf"/>
</dbReference>
<dbReference type="EMBL" id="LYOR01000001">
    <property type="protein sequence ID" value="OFV66879.1"/>
    <property type="molecule type" value="Genomic_DNA"/>
</dbReference>
<feature type="domain" description="Acyl-CoA dehydrogenase/oxidase C-terminal" evidence="7">
    <location>
        <begin position="229"/>
        <end position="378"/>
    </location>
</feature>
<evidence type="ECO:0000256" key="3">
    <source>
        <dbReference type="ARBA" id="ARBA00022630"/>
    </source>
</evidence>
<gene>
    <name evidence="10" type="ORF">SBU_000172</name>
</gene>
<evidence type="ECO:0000259" key="8">
    <source>
        <dbReference type="Pfam" id="PF02770"/>
    </source>
</evidence>
<evidence type="ECO:0000259" key="9">
    <source>
        <dbReference type="Pfam" id="PF02771"/>
    </source>
</evidence>
<dbReference type="Pfam" id="PF02771">
    <property type="entry name" value="Acyl-CoA_dh_N"/>
    <property type="match status" value="1"/>
</dbReference>
<keyword evidence="4 6" id="KW-0274">FAD</keyword>
<dbReference type="Proteomes" id="UP000185779">
    <property type="component" value="Unassembled WGS sequence"/>
</dbReference>
<dbReference type="FunFam" id="1.20.140.10:FF:000001">
    <property type="entry name" value="Acyl-CoA dehydrogenase"/>
    <property type="match status" value="1"/>
</dbReference>
<evidence type="ECO:0000256" key="2">
    <source>
        <dbReference type="ARBA" id="ARBA00009347"/>
    </source>
</evidence>
<dbReference type="SUPFAM" id="SSF47203">
    <property type="entry name" value="Acyl-CoA dehydrogenase C-terminal domain-like"/>
    <property type="match status" value="1"/>
</dbReference>
<dbReference type="Pfam" id="PF00441">
    <property type="entry name" value="Acyl-CoA_dh_1"/>
    <property type="match status" value="1"/>
</dbReference>
<dbReference type="Pfam" id="PF02770">
    <property type="entry name" value="Acyl-CoA_dh_M"/>
    <property type="match status" value="1"/>
</dbReference>
<evidence type="ECO:0000256" key="4">
    <source>
        <dbReference type="ARBA" id="ARBA00022827"/>
    </source>
</evidence>
<protein>
    <submittedName>
        <fullName evidence="10">Acyl-CoA dehydrogenase domain-containing protein</fullName>
    </submittedName>
</protein>
<name>A0A1F2P6B7_9EURY</name>
<dbReference type="SUPFAM" id="SSF56645">
    <property type="entry name" value="Acyl-CoA dehydrogenase NM domain-like"/>
    <property type="match status" value="1"/>
</dbReference>
<dbReference type="InterPro" id="IPR006091">
    <property type="entry name" value="Acyl-CoA_Oxase/DH_mid-dom"/>
</dbReference>
<dbReference type="Gene3D" id="1.10.540.10">
    <property type="entry name" value="Acyl-CoA dehydrogenase/oxidase, N-terminal domain"/>
    <property type="match status" value="1"/>
</dbReference>
<dbReference type="Gene3D" id="1.20.140.10">
    <property type="entry name" value="Butyryl-CoA Dehydrogenase, subunit A, domain 3"/>
    <property type="match status" value="1"/>
</dbReference>
<dbReference type="AlphaFoldDB" id="A0A1F2P6B7"/>
<dbReference type="PANTHER" id="PTHR43884:SF12">
    <property type="entry name" value="ISOVALERYL-COA DEHYDROGENASE, MITOCHONDRIAL-RELATED"/>
    <property type="match status" value="1"/>
</dbReference>
<keyword evidence="3 6" id="KW-0285">Flavoprotein</keyword>
<evidence type="ECO:0000256" key="1">
    <source>
        <dbReference type="ARBA" id="ARBA00001974"/>
    </source>
</evidence>
<dbReference type="GO" id="GO:0003995">
    <property type="term" value="F:acyl-CoA dehydrogenase activity"/>
    <property type="evidence" value="ECO:0007669"/>
    <property type="project" value="InterPro"/>
</dbReference>
<comment type="cofactor">
    <cofactor evidence="1 6">
        <name>FAD</name>
        <dbReference type="ChEBI" id="CHEBI:57692"/>
    </cofactor>
</comment>
<comment type="similarity">
    <text evidence="2 6">Belongs to the acyl-CoA dehydrogenase family.</text>
</comment>